<comment type="caution">
    <text evidence="4">The sequence shown here is derived from an EMBL/GenBank/DDBJ whole genome shotgun (WGS) entry which is preliminary data.</text>
</comment>
<accession>A0A5R9G685</accession>
<keyword evidence="3" id="KW-0238">DNA-binding</keyword>
<protein>
    <submittedName>
        <fullName evidence="4">Alpha/beta-type small acid-soluble spore protein</fullName>
    </submittedName>
</protein>
<evidence type="ECO:0000313" key="4">
    <source>
        <dbReference type="EMBL" id="TLS50559.1"/>
    </source>
</evidence>
<evidence type="ECO:0000256" key="3">
    <source>
        <dbReference type="ARBA" id="ARBA00023125"/>
    </source>
</evidence>
<organism evidence="4 5">
    <name type="scientific">Paenibacillus antri</name>
    <dbReference type="NCBI Taxonomy" id="2582848"/>
    <lineage>
        <taxon>Bacteria</taxon>
        <taxon>Bacillati</taxon>
        <taxon>Bacillota</taxon>
        <taxon>Bacilli</taxon>
        <taxon>Bacillales</taxon>
        <taxon>Paenibacillaceae</taxon>
        <taxon>Paenibacillus</taxon>
    </lineage>
</organism>
<evidence type="ECO:0000256" key="1">
    <source>
        <dbReference type="ARBA" id="ARBA00003863"/>
    </source>
</evidence>
<dbReference type="Pfam" id="PF00269">
    <property type="entry name" value="SASP"/>
    <property type="match status" value="1"/>
</dbReference>
<dbReference type="PANTHER" id="PTHR36107">
    <property type="entry name" value="SMALL, ACID-SOLUBLE SPORE PROTEIN A"/>
    <property type="match status" value="1"/>
</dbReference>
<comment type="function">
    <text evidence="1">SASP are bound to spore DNA. They are double-stranded DNA-binding proteins that cause DNA to change to an a-like conformation. They protect the DNA backbone from chemical and enzymatic cleavage and are thus involved in dormant spore's high resistance to UV light.</text>
</comment>
<evidence type="ECO:0000313" key="5">
    <source>
        <dbReference type="Proteomes" id="UP000309676"/>
    </source>
</evidence>
<dbReference type="GO" id="GO:0003690">
    <property type="term" value="F:double-stranded DNA binding"/>
    <property type="evidence" value="ECO:0007669"/>
    <property type="project" value="InterPro"/>
</dbReference>
<dbReference type="PROSITE" id="PS00304">
    <property type="entry name" value="SASP_1"/>
    <property type="match status" value="1"/>
</dbReference>
<proteinExistence type="inferred from homology"/>
<evidence type="ECO:0000256" key="2">
    <source>
        <dbReference type="ARBA" id="ARBA00005442"/>
    </source>
</evidence>
<comment type="similarity">
    <text evidence="2">Belongs to the alpha/beta-type SASP family.</text>
</comment>
<keyword evidence="5" id="KW-1185">Reference proteome</keyword>
<dbReference type="AlphaFoldDB" id="A0A5R9G685"/>
<name>A0A5R9G685_9BACL</name>
<sequence length="98" mass="10569">MAKGSAKRNQLVPESHKALDALKYEIAAELGLPVGRNKVGAFDAEFAGELGETGASGYNGKEDYWGHIASRDTGAVGGHITRHLIRKAQQDLFESMKQ</sequence>
<dbReference type="OrthoDB" id="2939151at2"/>
<dbReference type="Gene3D" id="6.10.10.80">
    <property type="entry name" value="Small, acid-soluble spore protein, alpha/beta type-like"/>
    <property type="match status" value="1"/>
</dbReference>
<dbReference type="GO" id="GO:0006265">
    <property type="term" value="P:DNA topological change"/>
    <property type="evidence" value="ECO:0007669"/>
    <property type="project" value="InterPro"/>
</dbReference>
<dbReference type="InterPro" id="IPR050847">
    <property type="entry name" value="SASP_DNA-binding"/>
</dbReference>
<dbReference type="Proteomes" id="UP000309676">
    <property type="component" value="Unassembled WGS sequence"/>
</dbReference>
<dbReference type="InterPro" id="IPR018126">
    <property type="entry name" value="SASP_alpha/beta-type_CS"/>
</dbReference>
<dbReference type="InterPro" id="IPR001448">
    <property type="entry name" value="SASP_alpha/beta-type"/>
</dbReference>
<dbReference type="EMBL" id="VCIW01000014">
    <property type="protein sequence ID" value="TLS50559.1"/>
    <property type="molecule type" value="Genomic_DNA"/>
</dbReference>
<reference evidence="4 5" key="1">
    <citation type="submission" date="2019-05" db="EMBL/GenBank/DDBJ databases">
        <authorList>
            <person name="Narsing Rao M.P."/>
            <person name="Li W.J."/>
        </authorList>
    </citation>
    <scope>NUCLEOTIDE SEQUENCE [LARGE SCALE GENOMIC DNA]</scope>
    <source>
        <strain evidence="4 5">SYSU_K30003</strain>
    </source>
</reference>
<gene>
    <name evidence="4" type="ORF">FE782_19540</name>
</gene>
<dbReference type="PANTHER" id="PTHR36107:SF1">
    <property type="entry name" value="SMALL, ACID-SOLUBLE SPORE PROTEIN A"/>
    <property type="match status" value="1"/>
</dbReference>
<dbReference type="InterPro" id="IPR038300">
    <property type="entry name" value="SASP_sf_alpha/beta"/>
</dbReference>
<dbReference type="RefSeq" id="WP_138195926.1">
    <property type="nucleotide sequence ID" value="NZ_VCIW01000014.1"/>
</dbReference>